<sequence length="599" mass="67602">MKYKEYIDLMDKTPMKKIRMMDIVRKKPTAAAPTSWKAKEEQVKFTIEKKPELHREEIVSAPKEDMRKSVVVETTPLHATSPQQVAREAILRDMKTAAVRERVELDVRAQRQEEERGYVPVVKEETPRVIETQAQERSAMYEREPRLDALPQTAYRPTQEVKMEERPMTIPEVSSLEMDRPIAYIPKEKPTREEKRVLERIEKRERSQKKEIIKVKKGGIFTWSVVSILLGLGAYLVVVVLPRAEIVLVPKTVTWPASDSYANVIGASTKIADIDPTAKQIPVAVFSEKKTNAFHYPATGSGKSIERKATGKITVYNEYNSSSQPLIAGTRFETPDGKIFRLKERIVVPGAKTDGGELVPASIEAEVVADKAGESYNISPVNKFTIPGFAGSEKFEKFYAESKNPMTGGFVGEGKYPTEKDIATAKEDARKQMKEVIESFLATQVVPEGFKVIESSRRFSISKETVNESVDEQGNFSIYIEAEGGVDTLKEEHVLKLMTALARQVNGDGYVIREHTLSYGDITVDEKTGMISLPIDFKGVFWKPINVEEFKKNAFGKDENELKSYIFSSSNIEKADVSLWPIWVKRVPSDPDRVKVELK</sequence>
<reference evidence="3 4" key="1">
    <citation type="journal article" date="2015" name="Nature">
        <title>rRNA introns, odd ribosomes, and small enigmatic genomes across a large radiation of phyla.</title>
        <authorList>
            <person name="Brown C.T."/>
            <person name="Hug L.A."/>
            <person name="Thomas B.C."/>
            <person name="Sharon I."/>
            <person name="Castelle C.J."/>
            <person name="Singh A."/>
            <person name="Wilkins M.J."/>
            <person name="Williams K.H."/>
            <person name="Banfield J.F."/>
        </authorList>
    </citation>
    <scope>NUCLEOTIDE SEQUENCE [LARGE SCALE GENOMIC DNA]</scope>
</reference>
<keyword evidence="1" id="KW-0812">Transmembrane</keyword>
<organism evidence="3 4">
    <name type="scientific">Candidatus Wolfebacteria bacterium GW2011_GWA2_47_9b</name>
    <dbReference type="NCBI Taxonomy" id="1619005"/>
    <lineage>
        <taxon>Bacteria</taxon>
        <taxon>Candidatus Wolfeibacteriota</taxon>
    </lineage>
</organism>
<evidence type="ECO:0000259" key="2">
    <source>
        <dbReference type="Pfam" id="PF21110"/>
    </source>
</evidence>
<evidence type="ECO:0000256" key="1">
    <source>
        <dbReference type="SAM" id="Phobius"/>
    </source>
</evidence>
<protein>
    <recommendedName>
        <fullName evidence="2">GlxA-like beta barrel domain-containing protein</fullName>
    </recommendedName>
</protein>
<dbReference type="AlphaFoldDB" id="A0A0G1WF81"/>
<feature type="transmembrane region" description="Helical" evidence="1">
    <location>
        <begin position="220"/>
        <end position="241"/>
    </location>
</feature>
<keyword evidence="1" id="KW-0472">Membrane</keyword>
<dbReference type="InterPro" id="IPR049305">
    <property type="entry name" value="GlxA-like_b-barrel"/>
</dbReference>
<evidence type="ECO:0000313" key="4">
    <source>
        <dbReference type="Proteomes" id="UP000033882"/>
    </source>
</evidence>
<dbReference type="Proteomes" id="UP000033882">
    <property type="component" value="Unassembled WGS sequence"/>
</dbReference>
<gene>
    <name evidence="3" type="ORF">UY19_C0021G0003</name>
</gene>
<evidence type="ECO:0000313" key="3">
    <source>
        <dbReference type="EMBL" id="KKU88973.1"/>
    </source>
</evidence>
<name>A0A0G1WF81_9BACT</name>
<comment type="caution">
    <text evidence="3">The sequence shown here is derived from an EMBL/GenBank/DDBJ whole genome shotgun (WGS) entry which is preliminary data.</text>
</comment>
<dbReference type="EMBL" id="LCPB01000021">
    <property type="protein sequence ID" value="KKU88973.1"/>
    <property type="molecule type" value="Genomic_DNA"/>
</dbReference>
<keyword evidence="1" id="KW-1133">Transmembrane helix</keyword>
<proteinExistence type="predicted"/>
<dbReference type="Pfam" id="PF21110">
    <property type="entry name" value="GlxA"/>
    <property type="match status" value="1"/>
</dbReference>
<feature type="domain" description="GlxA-like beta barrel" evidence="2">
    <location>
        <begin position="308"/>
        <end position="395"/>
    </location>
</feature>
<accession>A0A0G1WF81</accession>